<dbReference type="GeneID" id="8240698"/>
<accession>C1E063</accession>
<evidence type="ECO:0000313" key="2">
    <source>
        <dbReference type="Proteomes" id="UP000002009"/>
    </source>
</evidence>
<dbReference type="InterPro" id="IPR011990">
    <property type="entry name" value="TPR-like_helical_dom_sf"/>
</dbReference>
<name>C1E063_MICCC</name>
<proteinExistence type="predicted"/>
<keyword evidence="2" id="KW-1185">Reference proteome</keyword>
<gene>
    <name evidence="1" type="ORF">MICPUN_56299</name>
</gene>
<dbReference type="Proteomes" id="UP000002009">
    <property type="component" value="Chromosome 2"/>
</dbReference>
<dbReference type="Gene3D" id="1.25.40.10">
    <property type="entry name" value="Tetratricopeptide repeat domain"/>
    <property type="match status" value="1"/>
</dbReference>
<dbReference type="EMBL" id="CP001323">
    <property type="protein sequence ID" value="ACO61248.1"/>
    <property type="molecule type" value="Genomic_DNA"/>
</dbReference>
<evidence type="ECO:0000313" key="1">
    <source>
        <dbReference type="EMBL" id="ACO61248.1"/>
    </source>
</evidence>
<dbReference type="AlphaFoldDB" id="C1E063"/>
<dbReference type="RefSeq" id="XP_002499990.1">
    <property type="nucleotide sequence ID" value="XM_002499944.1"/>
</dbReference>
<dbReference type="KEGG" id="mis:MICPUN_56299"/>
<sequence length="153" mass="17649">MQRDDKCPGKSLEDDENEDAEDMFHLFGHNLSVEPDDTESVQALKEEALYAPNKRVRGDKSYELYRLYDEAKPRESKKAQDWLFKATYEDSPEACFDLSLVSLYIANQLTDEYQPDDAEQHLKIAKGLMERAKSLGHPDADVQLSVMRLDEME</sequence>
<organism evidence="1 2">
    <name type="scientific">Micromonas commoda (strain RCC299 / NOUM17 / CCMP2709)</name>
    <name type="common">Picoplanktonic green alga</name>
    <dbReference type="NCBI Taxonomy" id="296587"/>
    <lineage>
        <taxon>Eukaryota</taxon>
        <taxon>Viridiplantae</taxon>
        <taxon>Chlorophyta</taxon>
        <taxon>Mamiellophyceae</taxon>
        <taxon>Mamiellales</taxon>
        <taxon>Mamiellaceae</taxon>
        <taxon>Micromonas</taxon>
    </lineage>
</organism>
<dbReference type="InParanoid" id="C1E063"/>
<protein>
    <submittedName>
        <fullName evidence="1">Uncharacterized protein</fullName>
    </submittedName>
</protein>
<reference evidence="1 2" key="1">
    <citation type="journal article" date="2009" name="Science">
        <title>Green evolution and dynamic adaptations revealed by genomes of the marine picoeukaryotes Micromonas.</title>
        <authorList>
            <person name="Worden A.Z."/>
            <person name="Lee J.H."/>
            <person name="Mock T."/>
            <person name="Rouze P."/>
            <person name="Simmons M.P."/>
            <person name="Aerts A.L."/>
            <person name="Allen A.E."/>
            <person name="Cuvelier M.L."/>
            <person name="Derelle E."/>
            <person name="Everett M.V."/>
            <person name="Foulon E."/>
            <person name="Grimwood J."/>
            <person name="Gundlach H."/>
            <person name="Henrissat B."/>
            <person name="Napoli C."/>
            <person name="McDonald S.M."/>
            <person name="Parker M.S."/>
            <person name="Rombauts S."/>
            <person name="Salamov A."/>
            <person name="Von Dassow P."/>
            <person name="Badger J.H."/>
            <person name="Coutinho P.M."/>
            <person name="Demir E."/>
            <person name="Dubchak I."/>
            <person name="Gentemann C."/>
            <person name="Eikrem W."/>
            <person name="Gready J.E."/>
            <person name="John U."/>
            <person name="Lanier W."/>
            <person name="Lindquist E.A."/>
            <person name="Lucas S."/>
            <person name="Mayer K.F."/>
            <person name="Moreau H."/>
            <person name="Not F."/>
            <person name="Otillar R."/>
            <person name="Panaud O."/>
            <person name="Pangilinan J."/>
            <person name="Paulsen I."/>
            <person name="Piegu B."/>
            <person name="Poliakov A."/>
            <person name="Robbens S."/>
            <person name="Schmutz J."/>
            <person name="Toulza E."/>
            <person name="Wyss T."/>
            <person name="Zelensky A."/>
            <person name="Zhou K."/>
            <person name="Armbrust E.V."/>
            <person name="Bhattacharya D."/>
            <person name="Goodenough U.W."/>
            <person name="Van de Peer Y."/>
            <person name="Grigoriev I.V."/>
        </authorList>
    </citation>
    <scope>NUCLEOTIDE SEQUENCE [LARGE SCALE GENOMIC DNA]</scope>
    <source>
        <strain evidence="2">RCC299 / NOUM17</strain>
    </source>
</reference>